<keyword evidence="4 7" id="KW-0963">Cytoplasm</keyword>
<evidence type="ECO:0000256" key="9">
    <source>
        <dbReference type="RuleBase" id="RU004389"/>
    </source>
</evidence>
<evidence type="ECO:0000256" key="4">
    <source>
        <dbReference type="ARBA" id="ARBA00022490"/>
    </source>
</evidence>
<comment type="subcellular location">
    <subcellularLocation>
        <location evidence="1 7">Cytoplasm</location>
    </subcellularLocation>
</comment>
<comment type="similarity">
    <text evidence="3 7 9">Belongs to the elongation factor P family.</text>
</comment>
<dbReference type="AlphaFoldDB" id="A0A2M8EXR2"/>
<evidence type="ECO:0000259" key="11">
    <source>
        <dbReference type="SMART" id="SM01185"/>
    </source>
</evidence>
<evidence type="ECO:0000256" key="8">
    <source>
        <dbReference type="NCBIfam" id="TIGR00038"/>
    </source>
</evidence>
<feature type="domain" description="Translation elongation factor P/YeiP central" evidence="11">
    <location>
        <begin position="68"/>
        <end position="122"/>
    </location>
</feature>
<name>A0A2M8EXR2_9BACT</name>
<dbReference type="InterPro" id="IPR001059">
    <property type="entry name" value="Transl_elong_P/YeiP_cen"/>
</dbReference>
<dbReference type="SUPFAM" id="SSF50104">
    <property type="entry name" value="Translation proteins SH3-like domain"/>
    <property type="match status" value="1"/>
</dbReference>
<dbReference type="PIRSF" id="PIRSF005901">
    <property type="entry name" value="EF-P"/>
    <property type="match status" value="1"/>
</dbReference>
<dbReference type="InterPro" id="IPR013852">
    <property type="entry name" value="Transl_elong_P/YeiP_CS"/>
</dbReference>
<dbReference type="GO" id="GO:0043043">
    <property type="term" value="P:peptide biosynthetic process"/>
    <property type="evidence" value="ECO:0007669"/>
    <property type="project" value="InterPro"/>
</dbReference>
<comment type="pathway">
    <text evidence="2 7">Protein biosynthesis; polypeptide chain elongation.</text>
</comment>
<dbReference type="GO" id="GO:0003746">
    <property type="term" value="F:translation elongation factor activity"/>
    <property type="evidence" value="ECO:0007669"/>
    <property type="project" value="UniProtKB-UniRule"/>
</dbReference>
<evidence type="ECO:0000256" key="7">
    <source>
        <dbReference type="HAMAP-Rule" id="MF_00141"/>
    </source>
</evidence>
<keyword evidence="6 7" id="KW-0648">Protein biosynthesis</keyword>
<dbReference type="Pfam" id="PF01132">
    <property type="entry name" value="EFP"/>
    <property type="match status" value="1"/>
</dbReference>
<evidence type="ECO:0000256" key="5">
    <source>
        <dbReference type="ARBA" id="ARBA00022768"/>
    </source>
</evidence>
<proteinExistence type="inferred from homology"/>
<dbReference type="FunFam" id="2.40.50.140:FF:000004">
    <property type="entry name" value="Elongation factor P"/>
    <property type="match status" value="1"/>
</dbReference>
<dbReference type="UniPathway" id="UPA00345"/>
<dbReference type="CDD" id="cd05794">
    <property type="entry name" value="S1_EF-P_repeat_2"/>
    <property type="match status" value="1"/>
</dbReference>
<dbReference type="InterPro" id="IPR015365">
    <property type="entry name" value="Elong-fact-P_C"/>
</dbReference>
<gene>
    <name evidence="7 12" type="primary">efp</name>
    <name evidence="12" type="ORF">CO051_04620</name>
</gene>
<evidence type="ECO:0000256" key="2">
    <source>
        <dbReference type="ARBA" id="ARBA00004815"/>
    </source>
</evidence>
<reference evidence="13" key="1">
    <citation type="submission" date="2017-09" db="EMBL/GenBank/DDBJ databases">
        <title>Depth-based differentiation of microbial function through sediment-hosted aquifers and enrichment of novel symbionts in the deep terrestrial subsurface.</title>
        <authorList>
            <person name="Probst A.J."/>
            <person name="Ladd B."/>
            <person name="Jarett J.K."/>
            <person name="Geller-Mcgrath D.E."/>
            <person name="Sieber C.M.K."/>
            <person name="Emerson J.B."/>
            <person name="Anantharaman K."/>
            <person name="Thomas B.C."/>
            <person name="Malmstrom R."/>
            <person name="Stieglmeier M."/>
            <person name="Klingl A."/>
            <person name="Woyke T."/>
            <person name="Ryan C.M."/>
            <person name="Banfield J.F."/>
        </authorList>
    </citation>
    <scope>NUCLEOTIDE SEQUENCE [LARGE SCALE GENOMIC DNA]</scope>
</reference>
<dbReference type="NCBIfam" id="NF001810">
    <property type="entry name" value="PRK00529.1"/>
    <property type="match status" value="1"/>
</dbReference>
<dbReference type="InterPro" id="IPR008991">
    <property type="entry name" value="Translation_prot_SH3-like_sf"/>
</dbReference>
<dbReference type="Gene3D" id="2.30.30.30">
    <property type="match status" value="1"/>
</dbReference>
<dbReference type="PANTHER" id="PTHR30053">
    <property type="entry name" value="ELONGATION FACTOR P"/>
    <property type="match status" value="1"/>
</dbReference>
<evidence type="ECO:0000256" key="1">
    <source>
        <dbReference type="ARBA" id="ARBA00004496"/>
    </source>
</evidence>
<feature type="domain" description="Elongation factor P C-terminal" evidence="10">
    <location>
        <begin position="130"/>
        <end position="185"/>
    </location>
</feature>
<dbReference type="InterPro" id="IPR014722">
    <property type="entry name" value="Rib_uL2_dom2"/>
</dbReference>
<organism evidence="12 13">
    <name type="scientific">Candidatus Roizmanbacteria bacterium CG_4_9_14_0_2_um_filter_39_13</name>
    <dbReference type="NCBI Taxonomy" id="1974839"/>
    <lineage>
        <taxon>Bacteria</taxon>
        <taxon>Candidatus Roizmaniibacteriota</taxon>
    </lineage>
</organism>
<dbReference type="Proteomes" id="UP000231383">
    <property type="component" value="Unassembled WGS sequence"/>
</dbReference>
<dbReference type="Gene3D" id="2.40.50.140">
    <property type="entry name" value="Nucleic acid-binding proteins"/>
    <property type="match status" value="2"/>
</dbReference>
<dbReference type="PANTHER" id="PTHR30053:SF12">
    <property type="entry name" value="ELONGATION FACTOR P (EF-P) FAMILY PROTEIN"/>
    <property type="match status" value="1"/>
</dbReference>
<dbReference type="SMART" id="SM00841">
    <property type="entry name" value="Elong-fact-P_C"/>
    <property type="match status" value="1"/>
</dbReference>
<comment type="function">
    <text evidence="7">Involved in peptide bond synthesis. Stimulates efficient translation and peptide-bond synthesis on native or reconstituted 70S ribosomes in vitro. Probably functions indirectly by altering the affinity of the ribosome for aminoacyl-tRNA, thus increasing their reactivity as acceptors for peptidyl transferase.</text>
</comment>
<dbReference type="InterPro" id="IPR020599">
    <property type="entry name" value="Transl_elong_fac_P/YeiP"/>
</dbReference>
<evidence type="ECO:0000313" key="13">
    <source>
        <dbReference type="Proteomes" id="UP000231383"/>
    </source>
</evidence>
<dbReference type="Pfam" id="PF09285">
    <property type="entry name" value="Elong-fact-P_C"/>
    <property type="match status" value="1"/>
</dbReference>
<dbReference type="InterPro" id="IPR013185">
    <property type="entry name" value="Transl_elong_KOW-like"/>
</dbReference>
<comment type="caution">
    <text evidence="12">The sequence shown here is derived from an EMBL/GenBank/DDBJ whole genome shotgun (WGS) entry which is preliminary data.</text>
</comment>
<evidence type="ECO:0000259" key="10">
    <source>
        <dbReference type="SMART" id="SM00841"/>
    </source>
</evidence>
<dbReference type="SMART" id="SM01185">
    <property type="entry name" value="EFP"/>
    <property type="match status" value="1"/>
</dbReference>
<keyword evidence="5 7" id="KW-0251">Elongation factor</keyword>
<evidence type="ECO:0000256" key="3">
    <source>
        <dbReference type="ARBA" id="ARBA00009479"/>
    </source>
</evidence>
<dbReference type="FunFam" id="2.40.50.140:FF:000009">
    <property type="entry name" value="Elongation factor P"/>
    <property type="match status" value="1"/>
</dbReference>
<evidence type="ECO:0000313" key="12">
    <source>
        <dbReference type="EMBL" id="PJC30940.1"/>
    </source>
</evidence>
<dbReference type="FunFam" id="2.30.30.30:FF:000003">
    <property type="entry name" value="Elongation factor P"/>
    <property type="match status" value="1"/>
</dbReference>
<sequence length="188" mass="21196">MSTQAGNLKRGEFLRHLGEIWHVQKTEFYSPGKGSALMRTKLKNVTSGKTIDYNYKSNESIDTVEVGSMEMQYLYKDQEKAYFMNNETFQQYDVALSVIGDVINYFKEGETMYVYVHDDKTLNIRPPVSVNLQVVQTEVAARGDTVSGAKKEAELETGAKVMVPLFIKKGEVIIINPETGEYTGRAQS</sequence>
<protein>
    <recommendedName>
        <fullName evidence="7 8">Elongation factor P</fullName>
        <shortName evidence="7">EF-P</shortName>
    </recommendedName>
</protein>
<dbReference type="EMBL" id="PFSC01000123">
    <property type="protein sequence ID" value="PJC30940.1"/>
    <property type="molecule type" value="Genomic_DNA"/>
</dbReference>
<dbReference type="GO" id="GO:0005829">
    <property type="term" value="C:cytosol"/>
    <property type="evidence" value="ECO:0007669"/>
    <property type="project" value="UniProtKB-ARBA"/>
</dbReference>
<accession>A0A2M8EXR2</accession>
<dbReference type="InterPro" id="IPR012340">
    <property type="entry name" value="NA-bd_OB-fold"/>
</dbReference>
<dbReference type="NCBIfam" id="TIGR00038">
    <property type="entry name" value="efp"/>
    <property type="match status" value="1"/>
</dbReference>
<evidence type="ECO:0000256" key="6">
    <source>
        <dbReference type="ARBA" id="ARBA00022917"/>
    </source>
</evidence>
<dbReference type="CDD" id="cd04470">
    <property type="entry name" value="S1_EF-P_repeat_1"/>
    <property type="match status" value="1"/>
</dbReference>
<dbReference type="PROSITE" id="PS01275">
    <property type="entry name" value="EFP"/>
    <property type="match status" value="1"/>
</dbReference>
<dbReference type="SUPFAM" id="SSF50249">
    <property type="entry name" value="Nucleic acid-binding proteins"/>
    <property type="match status" value="2"/>
</dbReference>
<dbReference type="InterPro" id="IPR011768">
    <property type="entry name" value="Transl_elongation_fac_P"/>
</dbReference>
<dbReference type="Pfam" id="PF08207">
    <property type="entry name" value="EFP_N"/>
    <property type="match status" value="1"/>
</dbReference>
<dbReference type="HAMAP" id="MF_00141">
    <property type="entry name" value="EF_P"/>
    <property type="match status" value="1"/>
</dbReference>